<feature type="region of interest" description="Disordered" evidence="2">
    <location>
        <begin position="3367"/>
        <end position="3468"/>
    </location>
</feature>
<feature type="compositionally biased region" description="Pro residues" evidence="2">
    <location>
        <begin position="2179"/>
        <end position="2196"/>
    </location>
</feature>
<feature type="compositionally biased region" description="Basic and acidic residues" evidence="2">
    <location>
        <begin position="2352"/>
        <end position="2361"/>
    </location>
</feature>
<feature type="compositionally biased region" description="Low complexity" evidence="2">
    <location>
        <begin position="68"/>
        <end position="84"/>
    </location>
</feature>
<feature type="compositionally biased region" description="Pro residues" evidence="2">
    <location>
        <begin position="2515"/>
        <end position="2534"/>
    </location>
</feature>
<reference evidence="4 5" key="1">
    <citation type="journal article" date="2015" name="Biotechnol. Biofuels">
        <title>Enhanced degradation of softwood versus hardwood by the white-rot fungus Pycnoporus coccineus.</title>
        <authorList>
            <person name="Couturier M."/>
            <person name="Navarro D."/>
            <person name="Chevret D."/>
            <person name="Henrissat B."/>
            <person name="Piumi F."/>
            <person name="Ruiz-Duenas F.J."/>
            <person name="Martinez A.T."/>
            <person name="Grigoriev I.V."/>
            <person name="Riley R."/>
            <person name="Lipzen A."/>
            <person name="Berrin J.G."/>
            <person name="Master E.R."/>
            <person name="Rosso M.N."/>
        </authorList>
    </citation>
    <scope>NUCLEOTIDE SEQUENCE [LARGE SCALE GENOMIC DNA]</scope>
    <source>
        <strain evidence="4 5">BRFM310</strain>
    </source>
</reference>
<feature type="compositionally biased region" description="Polar residues" evidence="2">
    <location>
        <begin position="953"/>
        <end position="963"/>
    </location>
</feature>
<feature type="compositionally biased region" description="Low complexity" evidence="2">
    <location>
        <begin position="3421"/>
        <end position="3432"/>
    </location>
</feature>
<feature type="compositionally biased region" description="Polar residues" evidence="2">
    <location>
        <begin position="172"/>
        <end position="195"/>
    </location>
</feature>
<evidence type="ECO:0000313" key="5">
    <source>
        <dbReference type="Proteomes" id="UP000193067"/>
    </source>
</evidence>
<organism evidence="4 5">
    <name type="scientific">Trametes coccinea (strain BRFM310)</name>
    <name type="common">Pycnoporus coccineus</name>
    <dbReference type="NCBI Taxonomy" id="1353009"/>
    <lineage>
        <taxon>Eukaryota</taxon>
        <taxon>Fungi</taxon>
        <taxon>Dikarya</taxon>
        <taxon>Basidiomycota</taxon>
        <taxon>Agaricomycotina</taxon>
        <taxon>Agaricomycetes</taxon>
        <taxon>Polyporales</taxon>
        <taxon>Polyporaceae</taxon>
        <taxon>Trametes</taxon>
    </lineage>
</organism>
<feature type="compositionally biased region" description="Low complexity" evidence="2">
    <location>
        <begin position="2535"/>
        <end position="2544"/>
    </location>
</feature>
<feature type="region of interest" description="Disordered" evidence="2">
    <location>
        <begin position="1879"/>
        <end position="2077"/>
    </location>
</feature>
<feature type="compositionally biased region" description="Low complexity" evidence="2">
    <location>
        <begin position="1430"/>
        <end position="1455"/>
    </location>
</feature>
<feature type="region of interest" description="Disordered" evidence="2">
    <location>
        <begin position="1635"/>
        <end position="1654"/>
    </location>
</feature>
<feature type="region of interest" description="Disordered" evidence="2">
    <location>
        <begin position="1026"/>
        <end position="1091"/>
    </location>
</feature>
<feature type="compositionally biased region" description="Polar residues" evidence="2">
    <location>
        <begin position="1371"/>
        <end position="1382"/>
    </location>
</feature>
<feature type="region of interest" description="Disordered" evidence="2">
    <location>
        <begin position="1670"/>
        <end position="1754"/>
    </location>
</feature>
<feature type="region of interest" description="Disordered" evidence="2">
    <location>
        <begin position="1"/>
        <end position="88"/>
    </location>
</feature>
<proteinExistence type="predicted"/>
<feature type="compositionally biased region" description="Polar residues" evidence="2">
    <location>
        <begin position="1247"/>
        <end position="1272"/>
    </location>
</feature>
<protein>
    <recommendedName>
        <fullName evidence="3">PH domain-containing protein</fullName>
    </recommendedName>
</protein>
<feature type="coiled-coil region" evidence="1">
    <location>
        <begin position="3241"/>
        <end position="3272"/>
    </location>
</feature>
<feature type="region of interest" description="Disordered" evidence="2">
    <location>
        <begin position="322"/>
        <end position="433"/>
    </location>
</feature>
<feature type="compositionally biased region" description="Pro residues" evidence="2">
    <location>
        <begin position="3410"/>
        <end position="3420"/>
    </location>
</feature>
<feature type="compositionally biased region" description="Pro residues" evidence="2">
    <location>
        <begin position="2425"/>
        <end position="2437"/>
    </location>
</feature>
<feature type="compositionally biased region" description="Polar residues" evidence="2">
    <location>
        <begin position="452"/>
        <end position="463"/>
    </location>
</feature>
<keyword evidence="1" id="KW-0175">Coiled coil</keyword>
<dbReference type="PANTHER" id="PTHR34491:SF156">
    <property type="entry name" value="KINESIN MOTOR DOMAIN-CONTAINING PROTEIN"/>
    <property type="match status" value="1"/>
</dbReference>
<feature type="compositionally biased region" description="Low complexity" evidence="2">
    <location>
        <begin position="975"/>
        <end position="985"/>
    </location>
</feature>
<feature type="compositionally biased region" description="Basic and acidic residues" evidence="2">
    <location>
        <begin position="2871"/>
        <end position="2881"/>
    </location>
</feature>
<accession>A0A1Y2IM66</accession>
<feature type="region of interest" description="Disordered" evidence="2">
    <location>
        <begin position="3090"/>
        <end position="3118"/>
    </location>
</feature>
<feature type="region of interest" description="Disordered" evidence="2">
    <location>
        <begin position="1165"/>
        <end position="1490"/>
    </location>
</feature>
<evidence type="ECO:0000256" key="2">
    <source>
        <dbReference type="SAM" id="MobiDB-lite"/>
    </source>
</evidence>
<evidence type="ECO:0000313" key="4">
    <source>
        <dbReference type="EMBL" id="OSD01052.1"/>
    </source>
</evidence>
<feature type="compositionally biased region" description="Pro residues" evidence="2">
    <location>
        <begin position="2288"/>
        <end position="2301"/>
    </location>
</feature>
<feature type="compositionally biased region" description="Pro residues" evidence="2">
    <location>
        <begin position="2208"/>
        <end position="2253"/>
    </location>
</feature>
<feature type="compositionally biased region" description="Pro residues" evidence="2">
    <location>
        <begin position="2061"/>
        <end position="2077"/>
    </location>
</feature>
<dbReference type="PANTHER" id="PTHR34491">
    <property type="entry name" value="A-TYPE INCLUSION PROTEIN, PUTATIVE-RELATED"/>
    <property type="match status" value="1"/>
</dbReference>
<feature type="compositionally biased region" description="Low complexity" evidence="2">
    <location>
        <begin position="1283"/>
        <end position="1304"/>
    </location>
</feature>
<feature type="compositionally biased region" description="Low complexity" evidence="2">
    <location>
        <begin position="1383"/>
        <end position="1415"/>
    </location>
</feature>
<feature type="compositionally biased region" description="Pro residues" evidence="2">
    <location>
        <begin position="1884"/>
        <end position="1896"/>
    </location>
</feature>
<feature type="compositionally biased region" description="Low complexity" evidence="2">
    <location>
        <begin position="2480"/>
        <end position="2492"/>
    </location>
</feature>
<feature type="region of interest" description="Disordered" evidence="2">
    <location>
        <begin position="165"/>
        <end position="239"/>
    </location>
</feature>
<feature type="compositionally biased region" description="Basic and acidic residues" evidence="2">
    <location>
        <begin position="2636"/>
        <end position="2660"/>
    </location>
</feature>
<feature type="region of interest" description="Disordered" evidence="2">
    <location>
        <begin position="675"/>
        <end position="709"/>
    </location>
</feature>
<feature type="region of interest" description="Disordered" evidence="2">
    <location>
        <begin position="2167"/>
        <end position="2930"/>
    </location>
</feature>
<keyword evidence="5" id="KW-1185">Reference proteome</keyword>
<feature type="compositionally biased region" description="Basic residues" evidence="2">
    <location>
        <begin position="2552"/>
        <end position="2565"/>
    </location>
</feature>
<feature type="compositionally biased region" description="Polar residues" evidence="2">
    <location>
        <begin position="1"/>
        <end position="10"/>
    </location>
</feature>
<feature type="region of interest" description="Disordered" evidence="2">
    <location>
        <begin position="1593"/>
        <end position="1625"/>
    </location>
</feature>
<dbReference type="InterPro" id="IPR001849">
    <property type="entry name" value="PH_domain"/>
</dbReference>
<feature type="region of interest" description="Disordered" evidence="2">
    <location>
        <begin position="813"/>
        <end position="882"/>
    </location>
</feature>
<feature type="compositionally biased region" description="Low complexity" evidence="2">
    <location>
        <begin position="1029"/>
        <end position="1055"/>
    </location>
</feature>
<feature type="region of interest" description="Disordered" evidence="2">
    <location>
        <begin position="111"/>
        <end position="135"/>
    </location>
</feature>
<feature type="region of interest" description="Disordered" evidence="2">
    <location>
        <begin position="3140"/>
        <end position="3170"/>
    </location>
</feature>
<dbReference type="OrthoDB" id="2507336at2759"/>
<feature type="coiled-coil region" evidence="1">
    <location>
        <begin position="2138"/>
        <end position="2165"/>
    </location>
</feature>
<sequence>MTSYTSTDPSSGEPRSPLFGTATFSTLSPTQTPYSSSRLSSERSLTPIGSTYDTEVSSPRQMRRILVSPSPSSRDSDTYTYSDDNSMDDVAEVEAALSNLDDEIAHTEDALTEWSRGSSSVGASSSYTGQYSATTSATPASYLSGEYRSLADTLLDRERRVLSTISEHTENQSRPNSFAQSGSGQGSRPTSQYNQPAEIRRSANLDGRASPVLPSMHSRAATDPSGTPAAHTPGRVVNVPGRRAGELIAFFEEKQGATGRDSPRLYGHTRTLSAPMGPRSPAPRSPSPYTTTVSQSMSTFGHTATTTGYGYGSTTGYGTSTYGYSSRPSSPTKSRAGSSVSSSGPITTMSSLLSPPPRGTTSLSTDSRLPPTSSGTFTQTRSGPSTFTGTGPTTTTSYTGTNTFTSSGFTTTATPTASSLRRPQTSPRSPLTSVRNIVAAWKERTPSLGKSIRSNTTSPSPTQGEGLFSLRRRAERGNARLRERALNGMDESGRIVERGYEGESTSGDASMSASSVLPPAFDLSELGQYANAGGTQEPLRIGLLWYLNVHAPPPYRWQRCQALLYPHMLLLSWIAPGGGRGIVTLDLLNCIEVRSVPSPLHPSAQDDVGTIAARMQSDSAEATGQLGDMGLLETLCPFQLLYSDGIERLGAESARERVRWVSAIWEVLDRAVSIPDRSSTRSPTGSIRTIRSISSTATSQSGTDSGSASTVYVPPLDELSDIQSLSGSSGITRRPSLASAHRMRATDDAAVSSQGYLYPGDPRVIAPSRSSSLRRTSSLTDLDEEFASAVRRAREGRPGLGFGLGLAGGISVGDGSPVTISSGPRLGGPIYMSPPPSSVGRGSDKRSRGSETSSAVSDDAFFSAGSGSGSGSATRTPTSSFYSTSSFTRALTGTDTRTGTGTGTGLVTDETIELLSGSGTNIVPSTLSYRGTTSASLLGDSHDSDTLTDGLYGSTSPSRSGLTRQGGVRRRTPRSSRSYTTTSHPSDSEGISDKENTETYSGTYTYTSESYGSHTMSGSLSTLETYSRTTGTTPTMDTRSRSVTPTPSSSSYSRSMLDGRTTESETEGLTDGTTYYTAPTPVPKSPSTASFKSLSTIPSLSDYETAFICDTEYETAEKCPSERAESEYKTAALCPTPPPETEYVTAEVCPSDVSTDFKTADCKCKDKERVPEADEISINPPSEIPTIPSSAPSPVSRDVELPPEEIPLPPSTYSPSEPSEHTERAISPSPSQTPSSVTPTTGPSLELTPSSPRESVPTPSTFELSSEGPTTESIPGPSPIPPLSDLDLSISSPTESSVTPTPSSQLTPTVPSTIEQPTTVSSPAIPESQWGAESDQSYESSMLRASPSMASMALPEGPDTSFETSFLRPSGTPQSSEESSMLTPITEVSPSSPISVSSPSPESTPTQSTLSLLPSMASPTPLPTDLPRGVSLTRTPSSVSTVSSVSMSSSRMAPSEFELDVSTEPSLLSVPTTERTMRPMPSPKRADSVSPLMIPLPPSPAPPTPTASFQVSISTPRGDIPSIATNLETVASDAPSHILTHDVNRLLQFLNDANEARGAENREMADNIQDIKHTLEDLEDLLRQRLVPDIPPPVPHKDISVGRSSVISSDRMSRSERATPVVPREGPRVVRAISLSPPPIRLPSPDTLSESSVSFLSSHHSDDLSLMESESYPMAGPASPSWPSSSPISSPESSPTSSPTSVPPTSATPSQLSDLGLRLPQPRSLTPTPPPLSSSPSPSSLSSGTARPVPPVSLGDLRGALDNIRQQIADMLEGQNAANRRLEELQSRAFQPPPAVPDSLGEFADRLRGIEENLSRLLGRARAAPPPASEEGGSAVGPDISDLLQEILNAARGTEQPTIHAPEPRRPGRTFDEELMDIMMSGPAPAPQPVQGPPALTPLIYRPGPRPRPRSASPTFEGNLPPRASTVPPLRPTAAPAGRREPRRPPHAPPRVQVPPIEERRAAVPPSETGSQAGAPPVVPTPAPAGPGMRPVSGPDIDFDERVRRLREQRRPGTGGWYQTETDVPPRPPTAPAAMDTAPPQGSWYQPAQPEAHPEAQPQQAVPPPGMIYPPPPPQAVPVPPGPTIVQLPSTFNDILELLRDNRSGQIAGMEQQSEIINYLRGLNQWLERDVHDRHAEIESVSARLEQTRDEVLQLLQQVADAVRRQGVAPQPQGGQPIVVPPTVVPPPPQQYPPGFIPTDRPRFPQESTPPLPGGPVTPGSVIPPLPDRFYPVIPPMPPGMGQPPQPPPPPQGRPYQQSDSSSEPVVPSPVSSRRSVSPSPEQRITVIPPPGGAPIPPPDFPQAEYVAPMGPAIPGPQITVMPPAPQPPTEVHVLPSEEQHRPSRSRSHSSHRSDHSDHPHHSPLPSEMNLGDAGTRPHRPPTTEGDRPAEHPPRSRPSSPRTHHSEPHHEPSPLPAGPTNITVLPPPPQPHPPSQPYPYGMTGTGGELPEVVRPSHSRTRSQRSASHRSQPQVTVITTGHSQGHSSSRSGSPTAQEHSHYDPERPQTVIIPGQPIQPPLGPPHQAPVGPPGAPVQPGAIIIPPSDRDRGRSRSRSPRDRHRHRSRSTDYSRDRDYSPHRRRHRRRGYEYSRSPSGRRRRYYYSPSDFSDRSYSRGPRRRRRRRRTGRSPSAYSSEDDRAGRRDRDPRHRSRSLESDSGRRPSRSRRGGSPSSRTIHVQPPSDDGRRPSHSGSFHGGLPRTPSGRSTGRRPPNFDEEDRGASPSPSHRHTPSYVGTRTHSVPRTHPATPSDYETSHVPGSPGPRHVVMPPGSHQPRDEQRRTPSQRKSQAPTVVDYGHPQGTVQYLEDEGEPSEHETEHEFGPPESRPRTTSGSRPPGAPQTAPSVIPDLRTQISEAGDTTVPVYPPHPPEPSRVDADRPPEPSTPPTLYVPTPQPHAIAPTVPPESPLPSMHPGAVSMRPLSGPGDLHHEDALAQREQQLSELGHRMTDMMEELEESEAKREENFRANEDERQKVFESHEQQRAEAAKARQDQIWDELERRLAVLPPHTGTGDALPVPPPGVSMPGEQPEEAIESEVPAGAEAEATKPTETPQSIIPTAQVDPELITDAMARAAARHADDIREIVEREREELRREQEAAQAERERAAAEAAAEHARMHEEYQAHIRALESELEAVRKELEDEKMARQAEEAERRENERAEMLERDEAMRSQLSDITNIVSEQRDELARKRELADQRWEFKQSRWEQKDEEDAQTRNMLQQILEGQAAMLAAQEASKAALLDEMRANQRAALDAIEEQRAAYEGTIRDMAEAWRADCEQRKQETIEAVKATANEQVPYNVQGYLDEFSRSLATEVRMLLSEVGKLREDKRNLEYQIGELLQFKSKYGPGGEFDPSWKPAMTCVPTDAAQQPEQAPAPEPEPDVPQHAPGAWRPIHLRGSRRSRRTQATAAPPPPPEPAPPQTQSWATWQPNPAFQPTPPPQSVDHLLAPPQGSPGLFGPRSPRDSIHR</sequence>
<evidence type="ECO:0000259" key="3">
    <source>
        <dbReference type="SMART" id="SM00233"/>
    </source>
</evidence>
<feature type="compositionally biased region" description="Low complexity" evidence="2">
    <location>
        <begin position="1227"/>
        <end position="1244"/>
    </location>
</feature>
<dbReference type="SMART" id="SM00233">
    <property type="entry name" value="PH"/>
    <property type="match status" value="1"/>
</dbReference>
<feature type="compositionally biased region" description="Polar residues" evidence="2">
    <location>
        <begin position="421"/>
        <end position="433"/>
    </location>
</feature>
<feature type="compositionally biased region" description="Basic and acidic residues" evidence="2">
    <location>
        <begin position="2566"/>
        <end position="2578"/>
    </location>
</feature>
<feature type="compositionally biased region" description="Basic residues" evidence="2">
    <location>
        <begin position="3394"/>
        <end position="3404"/>
    </location>
</feature>
<feature type="compositionally biased region" description="Polar residues" evidence="2">
    <location>
        <begin position="1305"/>
        <end position="1322"/>
    </location>
</feature>
<feature type="compositionally biased region" description="Basic and acidic residues" evidence="2">
    <location>
        <begin position="3140"/>
        <end position="3169"/>
    </location>
</feature>
<feature type="compositionally biased region" description="Low complexity" evidence="2">
    <location>
        <begin position="2261"/>
        <end position="2282"/>
    </location>
</feature>
<feature type="compositionally biased region" description="Polar residues" evidence="2">
    <location>
        <begin position="47"/>
        <end position="60"/>
    </location>
</feature>
<feature type="compositionally biased region" description="Low complexity" evidence="2">
    <location>
        <begin position="322"/>
        <end position="351"/>
    </location>
</feature>
<feature type="compositionally biased region" description="Basic residues" evidence="2">
    <location>
        <begin position="2616"/>
        <end position="2627"/>
    </location>
</feature>
<name>A0A1Y2IM66_TRAC3</name>
<dbReference type="EMBL" id="KZ084114">
    <property type="protein sequence ID" value="OSD01052.1"/>
    <property type="molecule type" value="Genomic_DNA"/>
</dbReference>
<dbReference type="Proteomes" id="UP000193067">
    <property type="component" value="Unassembled WGS sequence"/>
</dbReference>
<feature type="compositionally biased region" description="Low complexity" evidence="2">
    <location>
        <begin position="1677"/>
        <end position="1710"/>
    </location>
</feature>
<evidence type="ECO:0000256" key="1">
    <source>
        <dbReference type="SAM" id="Coils"/>
    </source>
</evidence>
<feature type="compositionally biased region" description="Low complexity" evidence="2">
    <location>
        <begin position="2167"/>
        <end position="2178"/>
    </location>
</feature>
<feature type="compositionally biased region" description="Basic and acidic residues" evidence="2">
    <location>
        <begin position="2385"/>
        <end position="2394"/>
    </location>
</feature>
<feature type="compositionally biased region" description="Low complexity" evidence="2">
    <location>
        <begin position="2032"/>
        <end position="2060"/>
    </location>
</feature>
<feature type="region of interest" description="Disordered" evidence="2">
    <location>
        <begin position="3007"/>
        <end position="3062"/>
    </location>
</feature>
<feature type="compositionally biased region" description="Polar residues" evidence="2">
    <location>
        <begin position="2463"/>
        <end position="2479"/>
    </location>
</feature>
<feature type="compositionally biased region" description="Basic and acidic residues" evidence="2">
    <location>
        <begin position="2958"/>
        <end position="2993"/>
    </location>
</feature>
<feature type="compositionally biased region" description="Polar residues" evidence="2">
    <location>
        <begin position="22"/>
        <end position="34"/>
    </location>
</feature>
<feature type="compositionally biased region" description="Low complexity" evidence="2">
    <location>
        <begin position="853"/>
        <end position="882"/>
    </location>
</feature>
<feature type="compositionally biased region" description="Low complexity" evidence="2">
    <location>
        <begin position="1717"/>
        <end position="1726"/>
    </location>
</feature>
<feature type="region of interest" description="Disordered" evidence="2">
    <location>
        <begin position="445"/>
        <end position="472"/>
    </location>
</feature>
<feature type="compositionally biased region" description="Low complexity" evidence="2">
    <location>
        <begin position="35"/>
        <end position="45"/>
    </location>
</feature>
<dbReference type="SUPFAM" id="SSF50729">
    <property type="entry name" value="PH domain-like"/>
    <property type="match status" value="1"/>
</dbReference>
<feature type="compositionally biased region" description="Low complexity" evidence="2">
    <location>
        <begin position="1734"/>
        <end position="1743"/>
    </location>
</feature>
<feature type="compositionally biased region" description="Polar residues" evidence="2">
    <location>
        <begin position="3049"/>
        <end position="3058"/>
    </location>
</feature>
<feature type="compositionally biased region" description="Low complexity" evidence="2">
    <location>
        <begin position="1643"/>
        <end position="1654"/>
    </location>
</feature>
<feature type="compositionally biased region" description="Polar residues" evidence="2">
    <location>
        <begin position="1463"/>
        <end position="1474"/>
    </location>
</feature>
<feature type="region of interest" description="Disordered" evidence="2">
    <location>
        <begin position="2952"/>
        <end position="2993"/>
    </location>
</feature>
<feature type="compositionally biased region" description="Polar residues" evidence="2">
    <location>
        <begin position="359"/>
        <end position="379"/>
    </location>
</feature>
<feature type="compositionally biased region" description="Basic and acidic residues" evidence="2">
    <location>
        <begin position="2812"/>
        <end position="2828"/>
    </location>
</feature>
<feature type="domain" description="PH" evidence="3">
    <location>
        <begin position="538"/>
        <end position="671"/>
    </location>
</feature>
<feature type="region of interest" description="Disordered" evidence="2">
    <location>
        <begin position="937"/>
        <end position="998"/>
    </location>
</feature>
<feature type="region of interest" description="Disordered" evidence="2">
    <location>
        <begin position="253"/>
        <end position="296"/>
    </location>
</feature>
<feature type="compositionally biased region" description="Low complexity" evidence="2">
    <location>
        <begin position="115"/>
        <end position="126"/>
    </location>
</feature>
<feature type="compositionally biased region" description="Low complexity" evidence="2">
    <location>
        <begin position="680"/>
        <end position="703"/>
    </location>
</feature>
<dbReference type="STRING" id="1353009.A0A1Y2IM66"/>
<gene>
    <name evidence="4" type="ORF">PYCCODRAFT_1436831</name>
</gene>
<feature type="compositionally biased region" description="Low complexity" evidence="2">
    <location>
        <begin position="380"/>
        <end position="419"/>
    </location>
</feature>